<dbReference type="Pfam" id="PF01490">
    <property type="entry name" value="Aa_trans"/>
    <property type="match status" value="2"/>
</dbReference>
<proteinExistence type="predicted"/>
<feature type="domain" description="Amino acid transporter transmembrane" evidence="8">
    <location>
        <begin position="130"/>
        <end position="243"/>
    </location>
</feature>
<dbReference type="PANTHER" id="PTHR48017">
    <property type="entry name" value="OS05G0424000 PROTEIN-RELATED"/>
    <property type="match status" value="1"/>
</dbReference>
<evidence type="ECO:0000256" key="2">
    <source>
        <dbReference type="ARBA" id="ARBA00022448"/>
    </source>
</evidence>
<dbReference type="GO" id="GO:0016020">
    <property type="term" value="C:membrane"/>
    <property type="evidence" value="ECO:0007669"/>
    <property type="project" value="UniProtKB-SubCell"/>
</dbReference>
<feature type="transmembrane region" description="Helical" evidence="7">
    <location>
        <begin position="56"/>
        <end position="75"/>
    </location>
</feature>
<keyword evidence="10" id="KW-1185">Reference proteome</keyword>
<keyword evidence="5 7" id="KW-1133">Transmembrane helix</keyword>
<evidence type="ECO:0000256" key="4">
    <source>
        <dbReference type="ARBA" id="ARBA00022970"/>
    </source>
</evidence>
<evidence type="ECO:0000256" key="3">
    <source>
        <dbReference type="ARBA" id="ARBA00022692"/>
    </source>
</evidence>
<feature type="transmembrane region" description="Helical" evidence="7">
    <location>
        <begin position="215"/>
        <end position="237"/>
    </location>
</feature>
<evidence type="ECO:0000256" key="7">
    <source>
        <dbReference type="SAM" id="Phobius"/>
    </source>
</evidence>
<evidence type="ECO:0000256" key="1">
    <source>
        <dbReference type="ARBA" id="ARBA00004370"/>
    </source>
</evidence>
<feature type="domain" description="Amino acid transporter transmembrane" evidence="8">
    <location>
        <begin position="2"/>
        <end position="128"/>
    </location>
</feature>
<feature type="transmembrane region" description="Helical" evidence="7">
    <location>
        <begin position="12"/>
        <end position="36"/>
    </location>
</feature>
<dbReference type="Proteomes" id="UP001188597">
    <property type="component" value="Unassembled WGS sequence"/>
</dbReference>
<evidence type="ECO:0000313" key="10">
    <source>
        <dbReference type="Proteomes" id="UP001188597"/>
    </source>
</evidence>
<keyword evidence="6 7" id="KW-0472">Membrane</keyword>
<dbReference type="EMBL" id="JAVXUP010001761">
    <property type="protein sequence ID" value="KAK3008349.1"/>
    <property type="molecule type" value="Genomic_DNA"/>
</dbReference>
<dbReference type="AlphaFoldDB" id="A0AA88VJ84"/>
<name>A0AA88VJ84_9ASTE</name>
<evidence type="ECO:0000313" key="9">
    <source>
        <dbReference type="EMBL" id="KAK3008349.1"/>
    </source>
</evidence>
<feature type="transmembrane region" description="Helical" evidence="7">
    <location>
        <begin position="160"/>
        <end position="177"/>
    </location>
</feature>
<feature type="transmembrane region" description="Helical" evidence="7">
    <location>
        <begin position="95"/>
        <end position="116"/>
    </location>
</feature>
<feature type="transmembrane region" description="Helical" evidence="7">
    <location>
        <begin position="183"/>
        <end position="203"/>
    </location>
</feature>
<comment type="caution">
    <text evidence="9">The sequence shown here is derived from an EMBL/GenBank/DDBJ whole genome shotgun (WGS) entry which is preliminary data.</text>
</comment>
<dbReference type="GO" id="GO:0006865">
    <property type="term" value="P:amino acid transport"/>
    <property type="evidence" value="ECO:0007669"/>
    <property type="project" value="UniProtKB-KW"/>
</dbReference>
<keyword evidence="3 7" id="KW-0812">Transmembrane</keyword>
<comment type="subcellular location">
    <subcellularLocation>
        <location evidence="1">Membrane</location>
    </subcellularLocation>
</comment>
<gene>
    <name evidence="9" type="ORF">RJ639_015079</name>
</gene>
<dbReference type="InterPro" id="IPR013057">
    <property type="entry name" value="AA_transpt_TM"/>
</dbReference>
<keyword evidence="4" id="KW-0029">Amino-acid transport</keyword>
<evidence type="ECO:0000256" key="5">
    <source>
        <dbReference type="ARBA" id="ARBA00022989"/>
    </source>
</evidence>
<organism evidence="9 10">
    <name type="scientific">Escallonia herrerae</name>
    <dbReference type="NCBI Taxonomy" id="1293975"/>
    <lineage>
        <taxon>Eukaryota</taxon>
        <taxon>Viridiplantae</taxon>
        <taxon>Streptophyta</taxon>
        <taxon>Embryophyta</taxon>
        <taxon>Tracheophyta</taxon>
        <taxon>Spermatophyta</taxon>
        <taxon>Magnoliopsida</taxon>
        <taxon>eudicotyledons</taxon>
        <taxon>Gunneridae</taxon>
        <taxon>Pentapetalae</taxon>
        <taxon>asterids</taxon>
        <taxon>campanulids</taxon>
        <taxon>Escalloniales</taxon>
        <taxon>Escalloniaceae</taxon>
        <taxon>Escallonia</taxon>
    </lineage>
</organism>
<evidence type="ECO:0000259" key="8">
    <source>
        <dbReference type="Pfam" id="PF01490"/>
    </source>
</evidence>
<accession>A0AA88VJ84</accession>
<protein>
    <recommendedName>
        <fullName evidence="8">Amino acid transporter transmembrane domain-containing protein</fullName>
    </recommendedName>
</protein>
<keyword evidence="2" id="KW-0813">Transport</keyword>
<evidence type="ECO:0000256" key="6">
    <source>
        <dbReference type="ARBA" id="ARBA00023136"/>
    </source>
</evidence>
<reference evidence="9" key="1">
    <citation type="submission" date="2022-12" db="EMBL/GenBank/DDBJ databases">
        <title>Draft genome assemblies for two species of Escallonia (Escalloniales).</title>
        <authorList>
            <person name="Chanderbali A."/>
            <person name="Dervinis C."/>
            <person name="Anghel I."/>
            <person name="Soltis D."/>
            <person name="Soltis P."/>
            <person name="Zapata F."/>
        </authorList>
    </citation>
    <scope>NUCLEOTIDE SEQUENCE</scope>
    <source>
        <strain evidence="9">UCBG64.0493</strain>
        <tissue evidence="9">Leaf</tissue>
    </source>
</reference>
<sequence length="255" mass="27850">MAQMPSFHSLRHINLVSLVLCLAYCACTTAGSIYIANNKNAPPRDYAITGVGVNRLFGAFNAILIIATTYGNGIIPEIQATVAAPVKGKMFRGLLLCYAVVISTFFSVGISGYWAFGNHAQGSVLQNFMVYLQPTNVVLERRFANPKMDQFSMRNVVPQWITRSLSVIVAMTIAAMLPLFGDIMALFGAFGCIPLDFILPMVFYNVTFKPSKKSLIFWINTAIAVISTGLSLVGAVASVRQIILDAKTYRLFANL</sequence>